<dbReference type="Proteomes" id="UP000093928">
    <property type="component" value="Unassembled WGS sequence"/>
</dbReference>
<evidence type="ECO:0000313" key="3">
    <source>
        <dbReference type="Proteomes" id="UP000093928"/>
    </source>
</evidence>
<evidence type="ECO:0000256" key="1">
    <source>
        <dbReference type="SAM" id="MobiDB-lite"/>
    </source>
</evidence>
<feature type="compositionally biased region" description="Basic and acidic residues" evidence="1">
    <location>
        <begin position="15"/>
        <end position="27"/>
    </location>
</feature>
<dbReference type="RefSeq" id="WP_065145456.1">
    <property type="nucleotide sequence ID" value="NZ_LZLS01000169.1"/>
</dbReference>
<protein>
    <recommendedName>
        <fullName evidence="4">ESX-1 secretion-associated protein</fullName>
    </recommendedName>
</protein>
<organism evidence="2 3">
    <name type="scientific">Mycobacterium asiaticum</name>
    <dbReference type="NCBI Taxonomy" id="1790"/>
    <lineage>
        <taxon>Bacteria</taxon>
        <taxon>Bacillati</taxon>
        <taxon>Actinomycetota</taxon>
        <taxon>Actinomycetes</taxon>
        <taxon>Mycobacteriales</taxon>
        <taxon>Mycobacteriaceae</taxon>
        <taxon>Mycobacterium</taxon>
    </lineage>
</organism>
<accession>A0A1A3NRY1</accession>
<evidence type="ECO:0000313" key="2">
    <source>
        <dbReference type="EMBL" id="OBK23789.1"/>
    </source>
</evidence>
<reference evidence="2 3" key="1">
    <citation type="submission" date="2016-06" db="EMBL/GenBank/DDBJ databases">
        <authorList>
            <person name="Kjaerup R.B."/>
            <person name="Dalgaard T.S."/>
            <person name="Juul-Madsen H.R."/>
        </authorList>
    </citation>
    <scope>NUCLEOTIDE SEQUENCE [LARGE SCALE GENOMIC DNA]</scope>
    <source>
        <strain evidence="2 3">1165133.8</strain>
    </source>
</reference>
<dbReference type="OrthoDB" id="4625564at2"/>
<evidence type="ECO:0008006" key="4">
    <source>
        <dbReference type="Google" id="ProtNLM"/>
    </source>
</evidence>
<sequence>MADRIQVAPAQLREAAAHHQEASEHLRTVPSSHAAIQESLDSLGPIFSELREAGRELLEFRRQCYEQQADEHADLAQNLHTSARMWEQHEQTASDKLGGIVDG</sequence>
<dbReference type="Pfam" id="PF10824">
    <property type="entry name" value="T7SS_ESX_EspC"/>
    <property type="match status" value="1"/>
</dbReference>
<dbReference type="EMBL" id="LZLS01000169">
    <property type="protein sequence ID" value="OBK23789.1"/>
    <property type="molecule type" value="Genomic_DNA"/>
</dbReference>
<proteinExistence type="predicted"/>
<dbReference type="InterPro" id="IPR022536">
    <property type="entry name" value="EspC"/>
</dbReference>
<feature type="region of interest" description="Disordered" evidence="1">
    <location>
        <begin position="1"/>
        <end position="31"/>
    </location>
</feature>
<dbReference type="AlphaFoldDB" id="A0A1A3NRY1"/>
<name>A0A1A3NRY1_MYCAS</name>
<gene>
    <name evidence="2" type="ORF">A5634_04975</name>
</gene>
<dbReference type="GO" id="GO:0009306">
    <property type="term" value="P:protein secretion"/>
    <property type="evidence" value="ECO:0007669"/>
    <property type="project" value="InterPro"/>
</dbReference>
<comment type="caution">
    <text evidence="2">The sequence shown here is derived from an EMBL/GenBank/DDBJ whole genome shotgun (WGS) entry which is preliminary data.</text>
</comment>